<protein>
    <recommendedName>
        <fullName evidence="6">SWIM-type domain-containing protein</fullName>
    </recommendedName>
</protein>
<gene>
    <name evidence="7" type="ORF">MERR_LOCUS19145</name>
</gene>
<dbReference type="InterPro" id="IPR004332">
    <property type="entry name" value="Transposase_MuDR"/>
</dbReference>
<dbReference type="EMBL" id="CACVBM020001113">
    <property type="protein sequence ID" value="CAA7031910.1"/>
    <property type="molecule type" value="Genomic_DNA"/>
</dbReference>
<dbReference type="InterPro" id="IPR007527">
    <property type="entry name" value="Znf_SWIM"/>
</dbReference>
<sequence>MKSNAVVFVYLQEMVYIASVYGEWVIKDNLSWHFEVDYRKGGRMFSLRDGCTHDELIQMALEDYSLTKIGHRLEISYPLPEVFTQQTCNDSPPMFVTNDRQVESLIELSRNHGVRLCVSSKGKDEDNVDGPLDEDLDENLDDELKEEFDEELDEDWSAEREEVSEESGCDEDDVREKAYEGDDDTHADYSQYGKIKDEDVVIDVPFDDPRLLGRGVGHRIGIDNWEDNIYEHQSFDTKAQLISELRLTAVMTRFSFRIAASTRKVFVAKCKVAGCKWRLRAAVKNEPSTFWVTKYVKSHTCSVSDRVRNHKRCTTKYIGKLFLDRTGLIEGIVPQHIRDSMRRMFGMKLDYTASYRALKHAQDLVWGTAEEGYANLPSYLQRIKDANPGTVTDLVCDSQDRFKYCFLSLAGSISGFQYLRRVIVVDGTHLTGKYGGALLVAAGQDANFQIFPLAFAVVDAEDSESWEWFFNKLRDCFRQFPPMAIVSDRAAAIARAIGIVMPWASRGICYYHLQGNIVKDFHAKEIMYMVKGAAYAHTVPEYDRYMDLIRAANPALATYLETADPKLWSRVHFEGDRYNIKTSNIAESINSAVKKAKGLPIPRLLEFIREKLGRWFSKRREDALSLTTRHSRGVEYILAIRSYYAGSMIVDRIDAWRFHVKGGRRDCNVDLENRTCSCGVYNVEKIPCSHVIAAAAEANVDMSYYVCATHSTPSLFSTYAHPIYPKEGTDSHVKPVRCLPPGESVPSGRPKKSRWQTWLEMSRKKNTKPRKTHKKYSCSKCKEPGHTRPNCVAED</sequence>
<evidence type="ECO:0000256" key="2">
    <source>
        <dbReference type="ARBA" id="ARBA00022771"/>
    </source>
</evidence>
<dbReference type="Pfam" id="PF04434">
    <property type="entry name" value="SWIM"/>
    <property type="match status" value="1"/>
</dbReference>
<feature type="region of interest" description="Disordered" evidence="5">
    <location>
        <begin position="740"/>
        <end position="795"/>
    </location>
</feature>
<comment type="caution">
    <text evidence="7">The sequence shown here is derived from an EMBL/GenBank/DDBJ whole genome shotgun (WGS) entry which is preliminary data.</text>
</comment>
<dbReference type="Proteomes" id="UP000467841">
    <property type="component" value="Unassembled WGS sequence"/>
</dbReference>
<dbReference type="GO" id="GO:0008270">
    <property type="term" value="F:zinc ion binding"/>
    <property type="evidence" value="ECO:0007669"/>
    <property type="project" value="UniProtKB-KW"/>
</dbReference>
<dbReference type="InterPro" id="IPR006564">
    <property type="entry name" value="Znf_PMZ"/>
</dbReference>
<name>A0A6D2IND4_9BRAS</name>
<dbReference type="AlphaFoldDB" id="A0A6D2IND4"/>
<organism evidence="7 8">
    <name type="scientific">Microthlaspi erraticum</name>
    <dbReference type="NCBI Taxonomy" id="1685480"/>
    <lineage>
        <taxon>Eukaryota</taxon>
        <taxon>Viridiplantae</taxon>
        <taxon>Streptophyta</taxon>
        <taxon>Embryophyta</taxon>
        <taxon>Tracheophyta</taxon>
        <taxon>Spermatophyta</taxon>
        <taxon>Magnoliopsida</taxon>
        <taxon>eudicotyledons</taxon>
        <taxon>Gunneridae</taxon>
        <taxon>Pentapetalae</taxon>
        <taxon>rosids</taxon>
        <taxon>malvids</taxon>
        <taxon>Brassicales</taxon>
        <taxon>Brassicaceae</taxon>
        <taxon>Coluteocarpeae</taxon>
        <taxon>Microthlaspi</taxon>
    </lineage>
</organism>
<evidence type="ECO:0000256" key="5">
    <source>
        <dbReference type="SAM" id="MobiDB-lite"/>
    </source>
</evidence>
<feature type="domain" description="SWIM-type" evidence="6">
    <location>
        <begin position="658"/>
        <end position="699"/>
    </location>
</feature>
<keyword evidence="8" id="KW-1185">Reference proteome</keyword>
<keyword evidence="2 4" id="KW-0863">Zinc-finger</keyword>
<dbReference type="OrthoDB" id="1094884at2759"/>
<evidence type="ECO:0000256" key="1">
    <source>
        <dbReference type="ARBA" id="ARBA00022723"/>
    </source>
</evidence>
<evidence type="ECO:0000313" key="7">
    <source>
        <dbReference type="EMBL" id="CAA7031910.1"/>
    </source>
</evidence>
<keyword evidence="1" id="KW-0479">Metal-binding</keyword>
<dbReference type="PROSITE" id="PS50966">
    <property type="entry name" value="ZF_SWIM"/>
    <property type="match status" value="1"/>
</dbReference>
<accession>A0A6D2IND4</accession>
<keyword evidence="3" id="KW-0862">Zinc</keyword>
<dbReference type="SMART" id="SM00575">
    <property type="entry name" value="ZnF_PMZ"/>
    <property type="match status" value="1"/>
</dbReference>
<evidence type="ECO:0000256" key="3">
    <source>
        <dbReference type="ARBA" id="ARBA00022833"/>
    </source>
</evidence>
<reference evidence="7" key="1">
    <citation type="submission" date="2020-01" db="EMBL/GenBank/DDBJ databases">
        <authorList>
            <person name="Mishra B."/>
        </authorList>
    </citation>
    <scope>NUCLEOTIDE SEQUENCE [LARGE SCALE GENOMIC DNA]</scope>
</reference>
<feature type="compositionally biased region" description="Basic residues" evidence="5">
    <location>
        <begin position="764"/>
        <end position="777"/>
    </location>
</feature>
<dbReference type="Pfam" id="PF10551">
    <property type="entry name" value="MULE"/>
    <property type="match status" value="1"/>
</dbReference>
<feature type="compositionally biased region" description="Acidic residues" evidence="5">
    <location>
        <begin position="152"/>
        <end position="173"/>
    </location>
</feature>
<evidence type="ECO:0000313" key="8">
    <source>
        <dbReference type="Proteomes" id="UP000467841"/>
    </source>
</evidence>
<dbReference type="InterPro" id="IPR018289">
    <property type="entry name" value="MULE_transposase_dom"/>
</dbReference>
<dbReference type="PANTHER" id="PTHR31973">
    <property type="entry name" value="POLYPROTEIN, PUTATIVE-RELATED"/>
    <property type="match status" value="1"/>
</dbReference>
<proteinExistence type="predicted"/>
<dbReference type="PANTHER" id="PTHR31973:SF187">
    <property type="entry name" value="MUTATOR TRANSPOSASE MUDRA PROTEIN"/>
    <property type="match status" value="1"/>
</dbReference>
<feature type="compositionally biased region" description="Basic and acidic residues" evidence="5">
    <location>
        <begin position="174"/>
        <end position="187"/>
    </location>
</feature>
<dbReference type="Pfam" id="PF03108">
    <property type="entry name" value="DBD_Tnp_Mut"/>
    <property type="match status" value="1"/>
</dbReference>
<feature type="region of interest" description="Disordered" evidence="5">
    <location>
        <begin position="152"/>
        <end position="190"/>
    </location>
</feature>
<evidence type="ECO:0000259" key="6">
    <source>
        <dbReference type="PROSITE" id="PS50966"/>
    </source>
</evidence>
<evidence type="ECO:0000256" key="4">
    <source>
        <dbReference type="PROSITE-ProRule" id="PRU00325"/>
    </source>
</evidence>